<evidence type="ECO:0000313" key="2">
    <source>
        <dbReference type="Proteomes" id="UP001500212"/>
    </source>
</evidence>
<dbReference type="RefSeq" id="WP_345365671.1">
    <property type="nucleotide sequence ID" value="NZ_BAABHJ010000039.1"/>
</dbReference>
<comment type="caution">
    <text evidence="1">The sequence shown here is derived from an EMBL/GenBank/DDBJ whole genome shotgun (WGS) entry which is preliminary data.</text>
</comment>
<gene>
    <name evidence="1" type="ORF">GCM10023195_77910</name>
</gene>
<accession>A0ABP8TVG1</accession>
<reference evidence="2" key="1">
    <citation type="journal article" date="2019" name="Int. J. Syst. Evol. Microbiol.">
        <title>The Global Catalogue of Microorganisms (GCM) 10K type strain sequencing project: providing services to taxonomists for standard genome sequencing and annotation.</title>
        <authorList>
            <consortium name="The Broad Institute Genomics Platform"/>
            <consortium name="The Broad Institute Genome Sequencing Center for Infectious Disease"/>
            <person name="Wu L."/>
            <person name="Ma J."/>
        </authorList>
    </citation>
    <scope>NUCLEOTIDE SEQUENCE [LARGE SCALE GENOMIC DNA]</scope>
    <source>
        <strain evidence="2">JCM 17938</strain>
    </source>
</reference>
<sequence>MNRDGYVARWQGGDYDAVPGVDGEVRLYSAGPAEGFTEIGPGRFLRIVREDEVESLRYLRTRCTWRGEPFVVIGEHDGWVRVEYSGGRAPVAAALELERVDIGVYQAWVARDEITGLHQELI</sequence>
<proteinExistence type="predicted"/>
<dbReference type="Proteomes" id="UP001500212">
    <property type="component" value="Unassembled WGS sequence"/>
</dbReference>
<protein>
    <submittedName>
        <fullName evidence="1">Uncharacterized protein</fullName>
    </submittedName>
</protein>
<organism evidence="1 2">
    <name type="scientific">Actinoallomurus liliacearum</name>
    <dbReference type="NCBI Taxonomy" id="1080073"/>
    <lineage>
        <taxon>Bacteria</taxon>
        <taxon>Bacillati</taxon>
        <taxon>Actinomycetota</taxon>
        <taxon>Actinomycetes</taxon>
        <taxon>Streptosporangiales</taxon>
        <taxon>Thermomonosporaceae</taxon>
        <taxon>Actinoallomurus</taxon>
    </lineage>
</organism>
<keyword evidence="2" id="KW-1185">Reference proteome</keyword>
<dbReference type="EMBL" id="BAABHJ010000039">
    <property type="protein sequence ID" value="GAA4617440.1"/>
    <property type="molecule type" value="Genomic_DNA"/>
</dbReference>
<evidence type="ECO:0000313" key="1">
    <source>
        <dbReference type="EMBL" id="GAA4617440.1"/>
    </source>
</evidence>
<name>A0ABP8TVG1_9ACTN</name>